<dbReference type="EMBL" id="VSSQ01058323">
    <property type="protein sequence ID" value="MPN12050.1"/>
    <property type="molecule type" value="Genomic_DNA"/>
</dbReference>
<proteinExistence type="predicted"/>
<evidence type="ECO:0000313" key="1">
    <source>
        <dbReference type="EMBL" id="MPN12050.1"/>
    </source>
</evidence>
<comment type="caution">
    <text evidence="1">The sequence shown here is derived from an EMBL/GenBank/DDBJ whole genome shotgun (WGS) entry which is preliminary data.</text>
</comment>
<protein>
    <submittedName>
        <fullName evidence="1">Uncharacterized protein</fullName>
    </submittedName>
</protein>
<organism evidence="1">
    <name type="scientific">bioreactor metagenome</name>
    <dbReference type="NCBI Taxonomy" id="1076179"/>
    <lineage>
        <taxon>unclassified sequences</taxon>
        <taxon>metagenomes</taxon>
        <taxon>ecological metagenomes</taxon>
    </lineage>
</organism>
<name>A0A645FDL3_9ZZZZ</name>
<accession>A0A645FDL3</accession>
<reference evidence="1" key="1">
    <citation type="submission" date="2019-08" db="EMBL/GenBank/DDBJ databases">
        <authorList>
            <person name="Kucharzyk K."/>
            <person name="Murdoch R.W."/>
            <person name="Higgins S."/>
            <person name="Loffler F."/>
        </authorList>
    </citation>
    <scope>NUCLEOTIDE SEQUENCE</scope>
</reference>
<sequence length="119" mass="13167">MKSITAYFSGAEDAELCILQLNPYSDYVSLTNENPGSAMPRHGLFSNDCGLNAYWGIDNGNPYGDTPFAIKGYNSNSTDPTRRPHRLRVSFDDQALYNVMRIIRQCGGIISESDSYAAD</sequence>
<gene>
    <name evidence="1" type="ORF">SDC9_159360</name>
</gene>
<dbReference type="AlphaFoldDB" id="A0A645FDL3"/>